<dbReference type="SMART" id="SM00355">
    <property type="entry name" value="ZnF_C2H2"/>
    <property type="match status" value="13"/>
</dbReference>
<feature type="region of interest" description="Disordered" evidence="6">
    <location>
        <begin position="166"/>
        <end position="195"/>
    </location>
</feature>
<feature type="compositionally biased region" description="Basic and acidic residues" evidence="6">
    <location>
        <begin position="462"/>
        <end position="482"/>
    </location>
</feature>
<feature type="region of interest" description="Disordered" evidence="6">
    <location>
        <begin position="454"/>
        <end position="483"/>
    </location>
</feature>
<evidence type="ECO:0000256" key="3">
    <source>
        <dbReference type="ARBA" id="ARBA00022771"/>
    </source>
</evidence>
<feature type="domain" description="C2H2-type" evidence="7">
    <location>
        <begin position="547"/>
        <end position="574"/>
    </location>
</feature>
<dbReference type="Gene3D" id="3.30.160.60">
    <property type="entry name" value="Classic Zinc Finger"/>
    <property type="match status" value="6"/>
</dbReference>
<dbReference type="GO" id="GO:0008270">
    <property type="term" value="F:zinc ion binding"/>
    <property type="evidence" value="ECO:0007669"/>
    <property type="project" value="UniProtKB-KW"/>
</dbReference>
<dbReference type="Proteomes" id="UP000515159">
    <property type="component" value="Chromosome 2"/>
</dbReference>
<dbReference type="InterPro" id="IPR036236">
    <property type="entry name" value="Znf_C2H2_sf"/>
</dbReference>
<evidence type="ECO:0000256" key="6">
    <source>
        <dbReference type="SAM" id="MobiDB-lite"/>
    </source>
</evidence>
<dbReference type="PANTHER" id="PTHR24379">
    <property type="entry name" value="KRAB AND ZINC FINGER DOMAIN-CONTAINING"/>
    <property type="match status" value="1"/>
</dbReference>
<feature type="compositionally biased region" description="Basic and acidic residues" evidence="6">
    <location>
        <begin position="99"/>
        <end position="115"/>
    </location>
</feature>
<feature type="domain" description="C2H2-type" evidence="7">
    <location>
        <begin position="406"/>
        <end position="433"/>
    </location>
</feature>
<dbReference type="KEGG" id="gsh:117355785"/>
<dbReference type="InterPro" id="IPR013087">
    <property type="entry name" value="Znf_C2H2_type"/>
</dbReference>
<evidence type="ECO:0000256" key="1">
    <source>
        <dbReference type="ARBA" id="ARBA00022723"/>
    </source>
</evidence>
<organism evidence="8 9">
    <name type="scientific">Geotrypetes seraphini</name>
    <name type="common">Gaboon caecilian</name>
    <name type="synonym">Caecilia seraphini</name>
    <dbReference type="NCBI Taxonomy" id="260995"/>
    <lineage>
        <taxon>Eukaryota</taxon>
        <taxon>Metazoa</taxon>
        <taxon>Chordata</taxon>
        <taxon>Craniata</taxon>
        <taxon>Vertebrata</taxon>
        <taxon>Euteleostomi</taxon>
        <taxon>Amphibia</taxon>
        <taxon>Gymnophiona</taxon>
        <taxon>Geotrypetes</taxon>
    </lineage>
</organism>
<dbReference type="RefSeq" id="XP_033790715.1">
    <property type="nucleotide sequence ID" value="XM_033934824.1"/>
</dbReference>
<feature type="domain" description="C2H2-type" evidence="7">
    <location>
        <begin position="519"/>
        <end position="546"/>
    </location>
</feature>
<dbReference type="PROSITE" id="PS50157">
    <property type="entry name" value="ZINC_FINGER_C2H2_2"/>
    <property type="match status" value="8"/>
</dbReference>
<feature type="domain" description="C2H2-type" evidence="7">
    <location>
        <begin position="575"/>
        <end position="603"/>
    </location>
</feature>
<dbReference type="Pfam" id="PF00096">
    <property type="entry name" value="zf-C2H2"/>
    <property type="match status" value="2"/>
</dbReference>
<feature type="domain" description="C2H2-type" evidence="7">
    <location>
        <begin position="434"/>
        <end position="462"/>
    </location>
</feature>
<evidence type="ECO:0000256" key="2">
    <source>
        <dbReference type="ARBA" id="ARBA00022737"/>
    </source>
</evidence>
<keyword evidence="1" id="KW-0479">Metal-binding</keyword>
<reference evidence="9" key="1">
    <citation type="submission" date="2025-08" db="UniProtKB">
        <authorList>
            <consortium name="RefSeq"/>
        </authorList>
    </citation>
    <scope>IDENTIFICATION</scope>
</reference>
<keyword evidence="8" id="KW-1185">Reference proteome</keyword>
<dbReference type="InParanoid" id="A0A6P8Q609"/>
<dbReference type="FunFam" id="3.30.160.60:FF:000702">
    <property type="entry name" value="Transcription factor E4F1 isoform 1"/>
    <property type="match status" value="1"/>
</dbReference>
<sequence>MNEFKYRYQYISPVTLHLGDEIMTSRLYASANEDFEVQIASLVEMFLVEVYRCKLCQFASSIKTKIELHMSNVHQQDRIHCVAQNPEICSQQEENDSYSLRDENGQESKGNEENLDKMPFLLPMYRILNNMTPESCDMSLGDHSDGAHVTHTCEVNTLFEESSQFQLDEPTAEMSNHVSSSSQSPESKNSRDDMEAQSEHLMFLGLCRISNVKSQPAGTESKPATPEVVHEGKKHERTPRVDNEGLTGPLKNSSSETAIEGKRHFCNICNQEFKSKDIYRIHLKCHTGKQGFKCIYCSCCMSEWNSLEKHIETHKPVKETYSCLICKRVFTRQSAWKMHKKRHQEKTDLFYCTKCPSFYGTEHMKDLHMACHYEDLFKCLHCGLKDKEWSKVYKHLSIHDANLKWHPCTQCGQKFFTIAELKDHMVNHKNTIASICSLCGKTFKCRREMNKHHKLAHSNQKAAEKWGKKEEQHGHSDTEETSHKRKHSKELFCHICYRKCSSKMALQRHMGVHAGIKPYQCQHCDYKTRLKASLIQHVRIHTGEKPFKCEICSYASIDASSLRRHFRTHTRERPYKCQLCSYNCIQKKSLDLHVRRHHTGEVFSCSFCSYSSPDKQLLQKHTKKKHLSMEATSNST</sequence>
<evidence type="ECO:0000313" key="9">
    <source>
        <dbReference type="RefSeq" id="XP_033790715.1"/>
    </source>
</evidence>
<feature type="region of interest" description="Disordered" evidence="6">
    <location>
        <begin position="214"/>
        <end position="254"/>
    </location>
</feature>
<gene>
    <name evidence="9" type="primary">LOC117355785</name>
</gene>
<feature type="compositionally biased region" description="Basic and acidic residues" evidence="6">
    <location>
        <begin position="228"/>
        <end position="243"/>
    </location>
</feature>
<dbReference type="AlphaFoldDB" id="A0A6P8Q609"/>
<feature type="domain" description="C2H2-type" evidence="7">
    <location>
        <begin position="264"/>
        <end position="291"/>
    </location>
</feature>
<dbReference type="PROSITE" id="PS00028">
    <property type="entry name" value="ZINC_FINGER_C2H2_1"/>
    <property type="match status" value="7"/>
</dbReference>
<keyword evidence="3 5" id="KW-0863">Zinc-finger</keyword>
<feature type="region of interest" description="Disordered" evidence="6">
    <location>
        <begin position="92"/>
        <end position="115"/>
    </location>
</feature>
<keyword evidence="4" id="KW-0862">Zinc</keyword>
<evidence type="ECO:0000256" key="5">
    <source>
        <dbReference type="PROSITE-ProRule" id="PRU00042"/>
    </source>
</evidence>
<feature type="compositionally biased region" description="Low complexity" evidence="6">
    <location>
        <begin position="175"/>
        <end position="187"/>
    </location>
</feature>
<feature type="domain" description="C2H2-type" evidence="7">
    <location>
        <begin position="321"/>
        <end position="348"/>
    </location>
</feature>
<proteinExistence type="predicted"/>
<feature type="domain" description="C2H2-type" evidence="7">
    <location>
        <begin position="491"/>
        <end position="518"/>
    </location>
</feature>
<dbReference type="OrthoDB" id="654211at2759"/>
<name>A0A6P8Q609_GEOSA</name>
<protein>
    <submittedName>
        <fullName evidence="9">Oocyte zinc finger protein XlCOF6-like</fullName>
    </submittedName>
</protein>
<dbReference type="SUPFAM" id="SSF57667">
    <property type="entry name" value="beta-beta-alpha zinc fingers"/>
    <property type="match status" value="5"/>
</dbReference>
<evidence type="ECO:0000313" key="8">
    <source>
        <dbReference type="Proteomes" id="UP000515159"/>
    </source>
</evidence>
<dbReference type="GeneID" id="117355785"/>
<accession>A0A6P8Q609</accession>
<dbReference type="FunFam" id="3.30.160.60:FF:000448">
    <property type="entry name" value="RE1-silencing transcription factor A"/>
    <property type="match status" value="1"/>
</dbReference>
<keyword evidence="2" id="KW-0677">Repeat</keyword>
<dbReference type="PANTHER" id="PTHR24379:SF123">
    <property type="entry name" value="ZINC FINGER AND BTB DOMAIN CONTAINING 17"/>
    <property type="match status" value="1"/>
</dbReference>
<evidence type="ECO:0000256" key="4">
    <source>
        <dbReference type="ARBA" id="ARBA00022833"/>
    </source>
</evidence>
<evidence type="ECO:0000259" key="7">
    <source>
        <dbReference type="PROSITE" id="PS50157"/>
    </source>
</evidence>